<dbReference type="PROSITE" id="PS50111">
    <property type="entry name" value="CHEMOTAXIS_TRANSDUC_2"/>
    <property type="match status" value="1"/>
</dbReference>
<evidence type="ECO:0000313" key="6">
    <source>
        <dbReference type="Proteomes" id="UP000602381"/>
    </source>
</evidence>
<dbReference type="Proteomes" id="UP000602381">
    <property type="component" value="Unassembled WGS sequence"/>
</dbReference>
<evidence type="ECO:0000256" key="1">
    <source>
        <dbReference type="ARBA" id="ARBA00023224"/>
    </source>
</evidence>
<organism evidence="5 6">
    <name type="scientific">Iodidimonas muriae</name>
    <dbReference type="NCBI Taxonomy" id="261467"/>
    <lineage>
        <taxon>Bacteria</taxon>
        <taxon>Pseudomonadati</taxon>
        <taxon>Pseudomonadota</taxon>
        <taxon>Alphaproteobacteria</taxon>
        <taxon>Iodidimonadales</taxon>
        <taxon>Iodidimonadaceae</taxon>
        <taxon>Iodidimonas</taxon>
    </lineage>
</organism>
<proteinExistence type="predicted"/>
<evidence type="ECO:0000259" key="4">
    <source>
        <dbReference type="PROSITE" id="PS50111"/>
    </source>
</evidence>
<comment type="caution">
    <text evidence="5">The sequence shown here is derived from an EMBL/GenBank/DDBJ whole genome shotgun (WGS) entry which is preliminary data.</text>
</comment>
<dbReference type="PANTHER" id="PTHR32089:SF112">
    <property type="entry name" value="LYSOZYME-LIKE PROTEIN-RELATED"/>
    <property type="match status" value="1"/>
</dbReference>
<dbReference type="Pfam" id="PF00015">
    <property type="entry name" value="MCPsignal"/>
    <property type="match status" value="1"/>
</dbReference>
<dbReference type="EMBL" id="BMOV01000009">
    <property type="protein sequence ID" value="GGO15216.1"/>
    <property type="molecule type" value="Genomic_DNA"/>
</dbReference>
<accession>A0ABQ2LFF8</accession>
<dbReference type="Gene3D" id="1.10.287.950">
    <property type="entry name" value="Methyl-accepting chemotaxis protein"/>
    <property type="match status" value="1"/>
</dbReference>
<evidence type="ECO:0000313" key="5">
    <source>
        <dbReference type="EMBL" id="GGO15216.1"/>
    </source>
</evidence>
<keyword evidence="6" id="KW-1185">Reference proteome</keyword>
<dbReference type="SUPFAM" id="SSF58104">
    <property type="entry name" value="Methyl-accepting chemotaxis protein (MCP) signaling domain"/>
    <property type="match status" value="1"/>
</dbReference>
<evidence type="ECO:0000256" key="3">
    <source>
        <dbReference type="SAM" id="Coils"/>
    </source>
</evidence>
<gene>
    <name evidence="5" type="ORF">GCM10007972_23120</name>
</gene>
<feature type="coiled-coil region" evidence="3">
    <location>
        <begin position="18"/>
        <end position="45"/>
    </location>
</feature>
<reference evidence="6" key="1">
    <citation type="journal article" date="2019" name="Int. J. Syst. Evol. Microbiol.">
        <title>The Global Catalogue of Microorganisms (GCM) 10K type strain sequencing project: providing services to taxonomists for standard genome sequencing and annotation.</title>
        <authorList>
            <consortium name="The Broad Institute Genomics Platform"/>
            <consortium name="The Broad Institute Genome Sequencing Center for Infectious Disease"/>
            <person name="Wu L."/>
            <person name="Ma J."/>
        </authorList>
    </citation>
    <scope>NUCLEOTIDE SEQUENCE [LARGE SCALE GENOMIC DNA]</scope>
    <source>
        <strain evidence="6">JCM 17843</strain>
    </source>
</reference>
<evidence type="ECO:0000256" key="2">
    <source>
        <dbReference type="PROSITE-ProRule" id="PRU00284"/>
    </source>
</evidence>
<sequence length="415" mass="43803">MSLFKRAGKMAIGGGADVAKLEARIAELEAECQQSDAAIQRIEKVCLAAAAGDLEARLIDIPEDGPGAQSMHALNHLLDMTDAFMREARGTLKAASEGRYYRRFMRRGMLGSFGDGAVDIDNARAEMARMEEASQAQREDMAKRFETQLSSAITNLLDLSETMENTARRMFDEASQALEKTVAVSAAAEETSSNAQMIAASSEQLTASISEIKRQSQNSTSVVDNVGGDVRAAETAVQGLEKAAGSVEKVVSFIRDIADQTNLLALNATIEAARAGEAGKGFAVVASEVKALASQSAKATEEIARQIDDMQKATSSTSQSIQAIAAQVSSLGEVIGAIDSAVDEQSLATDEIGGNLQQAAEGSQEVALIITDIRKATESAGAGSNDVLEAARAVKAQSTDVSDRTQDFLRMIQKA</sequence>
<protein>
    <submittedName>
        <fullName evidence="5">Chemotaxis protein</fullName>
    </submittedName>
</protein>
<dbReference type="RefSeq" id="WP_188873968.1">
    <property type="nucleotide sequence ID" value="NZ_BMOV01000009.1"/>
</dbReference>
<keyword evidence="1 2" id="KW-0807">Transducer</keyword>
<dbReference type="SMART" id="SM00283">
    <property type="entry name" value="MA"/>
    <property type="match status" value="1"/>
</dbReference>
<feature type="domain" description="Methyl-accepting transducer" evidence="4">
    <location>
        <begin position="159"/>
        <end position="381"/>
    </location>
</feature>
<dbReference type="PANTHER" id="PTHR32089">
    <property type="entry name" value="METHYL-ACCEPTING CHEMOTAXIS PROTEIN MCPB"/>
    <property type="match status" value="1"/>
</dbReference>
<dbReference type="InterPro" id="IPR004089">
    <property type="entry name" value="MCPsignal_dom"/>
</dbReference>
<name>A0ABQ2LFF8_9PROT</name>
<keyword evidence="3" id="KW-0175">Coiled coil</keyword>